<evidence type="ECO:0000256" key="2">
    <source>
        <dbReference type="ARBA" id="ARBA00004236"/>
    </source>
</evidence>
<dbReference type="GO" id="GO:0016301">
    <property type="term" value="F:kinase activity"/>
    <property type="evidence" value="ECO:0007669"/>
    <property type="project" value="UniProtKB-KW"/>
</dbReference>
<dbReference type="CDD" id="cd06225">
    <property type="entry name" value="HAMP"/>
    <property type="match status" value="1"/>
</dbReference>
<evidence type="ECO:0000256" key="5">
    <source>
        <dbReference type="ARBA" id="ARBA00022679"/>
    </source>
</evidence>
<dbReference type="Pfam" id="PF00512">
    <property type="entry name" value="HisKA"/>
    <property type="match status" value="1"/>
</dbReference>
<keyword evidence="5" id="KW-0808">Transferase</keyword>
<evidence type="ECO:0000256" key="9">
    <source>
        <dbReference type="ARBA" id="ARBA00023012"/>
    </source>
</evidence>
<evidence type="ECO:0000256" key="1">
    <source>
        <dbReference type="ARBA" id="ARBA00000085"/>
    </source>
</evidence>
<evidence type="ECO:0000256" key="3">
    <source>
        <dbReference type="ARBA" id="ARBA00012438"/>
    </source>
</evidence>
<dbReference type="Gene3D" id="1.10.8.500">
    <property type="entry name" value="HAMP domain in histidine kinase"/>
    <property type="match status" value="1"/>
</dbReference>
<keyword evidence="7 13" id="KW-0418">Kinase</keyword>
<dbReference type="InterPro" id="IPR003594">
    <property type="entry name" value="HATPase_dom"/>
</dbReference>
<comment type="caution">
    <text evidence="13">The sequence shown here is derived from an EMBL/GenBank/DDBJ whole genome shotgun (WGS) entry which is preliminary data.</text>
</comment>
<gene>
    <name evidence="13" type="ORF">J2S63_001071</name>
</gene>
<accession>A0ABU2BSB5</accession>
<evidence type="ECO:0000256" key="8">
    <source>
        <dbReference type="ARBA" id="ARBA00022989"/>
    </source>
</evidence>
<comment type="catalytic activity">
    <reaction evidence="1">
        <text>ATP + protein L-histidine = ADP + protein N-phospho-L-histidine.</text>
        <dbReference type="EC" id="2.7.13.3"/>
    </reaction>
</comment>
<proteinExistence type="predicted"/>
<dbReference type="InterPro" id="IPR050428">
    <property type="entry name" value="TCS_sensor_his_kinase"/>
</dbReference>
<dbReference type="Pfam" id="PF02518">
    <property type="entry name" value="HATPase_c"/>
    <property type="match status" value="1"/>
</dbReference>
<evidence type="ECO:0000256" key="6">
    <source>
        <dbReference type="ARBA" id="ARBA00022692"/>
    </source>
</evidence>
<evidence type="ECO:0000313" key="13">
    <source>
        <dbReference type="EMBL" id="MDR7361518.1"/>
    </source>
</evidence>
<dbReference type="Pfam" id="PF00672">
    <property type="entry name" value="HAMP"/>
    <property type="match status" value="1"/>
</dbReference>
<sequence>MRRRISWLVAATTSAVVLAFVIPLCLLVRSMAADRALATGNDEARSAAIVVSGLHDSPQLSRSIEQVDARSPARTTVVAPDGTTYGDPGEGLLLDDDVQRARDGEAFTDVDDRGGEVVIPVDTEDGVFVVVTTVAPELMRAGVYRAWASIAALGFALLVAALLVADRLGRRVSEPLTLLAGVAERLGDGDLDARAELHGPPETVELADTMNRMADRIEELLIAERATVGDLSHRLRTPVTALRLDAESLTDADVGERLGRHIEQLQTTIDTIVQDARRPLRHTMSAECDARAVVAERTAYWSALAEDQGREVRLALPDGPVHCAVDAQDLTDVVDVLVDNVFAHTSEGAGFSVTLEVEDGQVVLEVADDGPPLVVGLDQPRPGTSGLGLQIVRRTAARADGHFSWQHDGSGTVARVTLARVDV</sequence>
<dbReference type="SMART" id="SM00304">
    <property type="entry name" value="HAMP"/>
    <property type="match status" value="1"/>
</dbReference>
<dbReference type="Proteomes" id="UP001183648">
    <property type="component" value="Unassembled WGS sequence"/>
</dbReference>
<dbReference type="SUPFAM" id="SSF158472">
    <property type="entry name" value="HAMP domain-like"/>
    <property type="match status" value="1"/>
</dbReference>
<evidence type="ECO:0000259" key="11">
    <source>
        <dbReference type="PROSITE" id="PS50109"/>
    </source>
</evidence>
<feature type="domain" description="Histidine kinase" evidence="11">
    <location>
        <begin position="230"/>
        <end position="422"/>
    </location>
</feature>
<keyword evidence="10" id="KW-0472">Membrane</keyword>
<evidence type="ECO:0000256" key="7">
    <source>
        <dbReference type="ARBA" id="ARBA00022777"/>
    </source>
</evidence>
<keyword evidence="14" id="KW-1185">Reference proteome</keyword>
<dbReference type="InterPro" id="IPR036890">
    <property type="entry name" value="HATPase_C_sf"/>
</dbReference>
<dbReference type="CDD" id="cd00082">
    <property type="entry name" value="HisKA"/>
    <property type="match status" value="1"/>
</dbReference>
<dbReference type="EC" id="2.7.13.3" evidence="3"/>
<dbReference type="RefSeq" id="WP_310299561.1">
    <property type="nucleotide sequence ID" value="NZ_BAAAPS010000007.1"/>
</dbReference>
<dbReference type="InterPro" id="IPR003661">
    <property type="entry name" value="HisK_dim/P_dom"/>
</dbReference>
<reference evidence="13 14" key="1">
    <citation type="submission" date="2023-07" db="EMBL/GenBank/DDBJ databases">
        <title>Sequencing the genomes of 1000 actinobacteria strains.</title>
        <authorList>
            <person name="Klenk H.-P."/>
        </authorList>
    </citation>
    <scope>NUCLEOTIDE SEQUENCE [LARGE SCALE GENOMIC DNA]</scope>
    <source>
        <strain evidence="13 14">DSM 19426</strain>
    </source>
</reference>
<comment type="subcellular location">
    <subcellularLocation>
        <location evidence="2">Cell membrane</location>
    </subcellularLocation>
</comment>
<feature type="domain" description="HAMP" evidence="12">
    <location>
        <begin position="170"/>
        <end position="222"/>
    </location>
</feature>
<organism evidence="13 14">
    <name type="scientific">Nocardioides marmoribigeumensis</name>
    <dbReference type="NCBI Taxonomy" id="433649"/>
    <lineage>
        <taxon>Bacteria</taxon>
        <taxon>Bacillati</taxon>
        <taxon>Actinomycetota</taxon>
        <taxon>Actinomycetes</taxon>
        <taxon>Propionibacteriales</taxon>
        <taxon>Nocardioidaceae</taxon>
        <taxon>Nocardioides</taxon>
    </lineage>
</organism>
<dbReference type="Gene3D" id="3.30.565.10">
    <property type="entry name" value="Histidine kinase-like ATPase, C-terminal domain"/>
    <property type="match status" value="1"/>
</dbReference>
<dbReference type="EMBL" id="JAVDYG010000001">
    <property type="protein sequence ID" value="MDR7361518.1"/>
    <property type="molecule type" value="Genomic_DNA"/>
</dbReference>
<evidence type="ECO:0000259" key="12">
    <source>
        <dbReference type="PROSITE" id="PS50885"/>
    </source>
</evidence>
<dbReference type="InterPro" id="IPR003660">
    <property type="entry name" value="HAMP_dom"/>
</dbReference>
<dbReference type="SUPFAM" id="SSF47384">
    <property type="entry name" value="Homodimeric domain of signal transducing histidine kinase"/>
    <property type="match status" value="1"/>
</dbReference>
<dbReference type="SUPFAM" id="SSF55874">
    <property type="entry name" value="ATPase domain of HSP90 chaperone/DNA topoisomerase II/histidine kinase"/>
    <property type="match status" value="1"/>
</dbReference>
<name>A0ABU2BSB5_9ACTN</name>
<keyword evidence="4" id="KW-0597">Phosphoprotein</keyword>
<protein>
    <recommendedName>
        <fullName evidence="3">histidine kinase</fullName>
        <ecNumber evidence="3">2.7.13.3</ecNumber>
    </recommendedName>
</protein>
<evidence type="ECO:0000313" key="14">
    <source>
        <dbReference type="Proteomes" id="UP001183648"/>
    </source>
</evidence>
<dbReference type="PANTHER" id="PTHR45436">
    <property type="entry name" value="SENSOR HISTIDINE KINASE YKOH"/>
    <property type="match status" value="1"/>
</dbReference>
<dbReference type="PROSITE" id="PS50885">
    <property type="entry name" value="HAMP"/>
    <property type="match status" value="1"/>
</dbReference>
<keyword evidence="6 10" id="KW-0812">Transmembrane</keyword>
<dbReference type="SMART" id="SM00388">
    <property type="entry name" value="HisKA"/>
    <property type="match status" value="1"/>
</dbReference>
<dbReference type="PROSITE" id="PS50109">
    <property type="entry name" value="HIS_KIN"/>
    <property type="match status" value="1"/>
</dbReference>
<dbReference type="InterPro" id="IPR005467">
    <property type="entry name" value="His_kinase_dom"/>
</dbReference>
<dbReference type="SMART" id="SM00387">
    <property type="entry name" value="HATPase_c"/>
    <property type="match status" value="1"/>
</dbReference>
<dbReference type="InterPro" id="IPR036097">
    <property type="entry name" value="HisK_dim/P_sf"/>
</dbReference>
<evidence type="ECO:0000256" key="4">
    <source>
        <dbReference type="ARBA" id="ARBA00022553"/>
    </source>
</evidence>
<dbReference type="PANTHER" id="PTHR45436:SF5">
    <property type="entry name" value="SENSOR HISTIDINE KINASE TRCS"/>
    <property type="match status" value="1"/>
</dbReference>
<dbReference type="Gene3D" id="1.10.287.130">
    <property type="match status" value="1"/>
</dbReference>
<keyword evidence="8 10" id="KW-1133">Transmembrane helix</keyword>
<evidence type="ECO:0000256" key="10">
    <source>
        <dbReference type="SAM" id="Phobius"/>
    </source>
</evidence>
<feature type="transmembrane region" description="Helical" evidence="10">
    <location>
        <begin position="146"/>
        <end position="165"/>
    </location>
</feature>
<keyword evidence="9" id="KW-0902">Two-component regulatory system</keyword>